<dbReference type="AlphaFoldDB" id="A0A4W2FW42"/>
<reference evidence="1 2" key="1">
    <citation type="submission" date="2018-11" db="EMBL/GenBank/DDBJ databases">
        <title>Haplotype-resolved cattle genomes.</title>
        <authorList>
            <person name="Low W.Y."/>
            <person name="Tearle R."/>
            <person name="Bickhart D.M."/>
            <person name="Rosen B.D."/>
            <person name="Koren S."/>
            <person name="Rhie A."/>
            <person name="Hiendleder S."/>
            <person name="Phillippy A.M."/>
            <person name="Smith T.P.L."/>
            <person name="Williams J.L."/>
        </authorList>
    </citation>
    <scope>NUCLEOTIDE SEQUENCE [LARGE SCALE GENOMIC DNA]</scope>
</reference>
<dbReference type="Ensembl" id="ENSBIXT00005017758.1">
    <property type="protein sequence ID" value="ENSBIXP00005009670.1"/>
    <property type="gene ID" value="ENSBIXG00005006130.1"/>
</dbReference>
<dbReference type="Proteomes" id="UP000429181">
    <property type="component" value="Chromosome 9"/>
</dbReference>
<proteinExistence type="predicted"/>
<sequence>IKTSKSKQYQSFPVAALSNCKIMLFSSARASGTNTCKITLPPELRTLTYCFAFRTSRRSLTGAESMNSAAISSILANPSALEARSLASWKSSFSARLTSITDLLPGHVMPSNYVILCHPPVSSCLQSFPASGSFPMSQFFASGGQSIGVSALASVLPMNIQD</sequence>
<accession>A0A4W2FW42</accession>
<name>A0A4W2FW42_BOBOX</name>
<reference evidence="1" key="2">
    <citation type="submission" date="2025-08" db="UniProtKB">
        <authorList>
            <consortium name="Ensembl"/>
        </authorList>
    </citation>
    <scope>IDENTIFICATION</scope>
</reference>
<dbReference type="GeneTree" id="ENSGT01030000234985"/>
<protein>
    <submittedName>
        <fullName evidence="1">Uncharacterized protein</fullName>
    </submittedName>
</protein>
<evidence type="ECO:0000313" key="1">
    <source>
        <dbReference type="Ensembl" id="ENSBIXP00005009670.1"/>
    </source>
</evidence>
<organism evidence="1 2">
    <name type="scientific">Bos indicus x Bos taurus</name>
    <name type="common">Hybrid cattle</name>
    <dbReference type="NCBI Taxonomy" id="30522"/>
    <lineage>
        <taxon>Eukaryota</taxon>
        <taxon>Metazoa</taxon>
        <taxon>Chordata</taxon>
        <taxon>Craniata</taxon>
        <taxon>Vertebrata</taxon>
        <taxon>Euteleostomi</taxon>
        <taxon>Mammalia</taxon>
        <taxon>Eutheria</taxon>
        <taxon>Laurasiatheria</taxon>
        <taxon>Artiodactyla</taxon>
        <taxon>Ruminantia</taxon>
        <taxon>Pecora</taxon>
        <taxon>Bovidae</taxon>
        <taxon>Bovinae</taxon>
        <taxon>Bos</taxon>
    </lineage>
</organism>
<evidence type="ECO:0000313" key="2">
    <source>
        <dbReference type="Proteomes" id="UP000429181"/>
    </source>
</evidence>